<feature type="compositionally biased region" description="Polar residues" evidence="6">
    <location>
        <begin position="338"/>
        <end position="352"/>
    </location>
</feature>
<feature type="compositionally biased region" description="Polar residues" evidence="6">
    <location>
        <begin position="110"/>
        <end position="119"/>
    </location>
</feature>
<comment type="similarity">
    <text evidence="1">Belongs to the TALE/M-ATYP homeobox family.</text>
</comment>
<evidence type="ECO:0000256" key="6">
    <source>
        <dbReference type="SAM" id="MobiDB-lite"/>
    </source>
</evidence>
<proteinExistence type="inferred from homology"/>
<dbReference type="GO" id="GO:0006355">
    <property type="term" value="P:regulation of DNA-templated transcription"/>
    <property type="evidence" value="ECO:0007669"/>
    <property type="project" value="InterPro"/>
</dbReference>
<dbReference type="HOGENOM" id="CLU_017162_0_0_1"/>
<dbReference type="EMBL" id="KN818230">
    <property type="protein sequence ID" value="KIL67926.1"/>
    <property type="molecule type" value="Genomic_DNA"/>
</dbReference>
<keyword evidence="3 5" id="KW-0371">Homeobox</keyword>
<dbReference type="Proteomes" id="UP000054549">
    <property type="component" value="Unassembled WGS sequence"/>
</dbReference>
<dbReference type="Gene3D" id="1.10.10.60">
    <property type="entry name" value="Homeodomain-like"/>
    <property type="match status" value="1"/>
</dbReference>
<feature type="region of interest" description="Disordered" evidence="6">
    <location>
        <begin position="149"/>
        <end position="204"/>
    </location>
</feature>
<reference evidence="8 9" key="1">
    <citation type="submission" date="2014-04" db="EMBL/GenBank/DDBJ databases">
        <title>Evolutionary Origins and Diversification of the Mycorrhizal Mutualists.</title>
        <authorList>
            <consortium name="DOE Joint Genome Institute"/>
            <consortium name="Mycorrhizal Genomics Consortium"/>
            <person name="Kohler A."/>
            <person name="Kuo A."/>
            <person name="Nagy L.G."/>
            <person name="Floudas D."/>
            <person name="Copeland A."/>
            <person name="Barry K.W."/>
            <person name="Cichocki N."/>
            <person name="Veneault-Fourrey C."/>
            <person name="LaButti K."/>
            <person name="Lindquist E.A."/>
            <person name="Lipzen A."/>
            <person name="Lundell T."/>
            <person name="Morin E."/>
            <person name="Murat C."/>
            <person name="Riley R."/>
            <person name="Ohm R."/>
            <person name="Sun H."/>
            <person name="Tunlid A."/>
            <person name="Henrissat B."/>
            <person name="Grigoriev I.V."/>
            <person name="Hibbett D.S."/>
            <person name="Martin F."/>
        </authorList>
    </citation>
    <scope>NUCLEOTIDE SEQUENCE [LARGE SCALE GENOMIC DNA]</scope>
    <source>
        <strain evidence="8 9">Koide BX008</strain>
    </source>
</reference>
<keyword evidence="9" id="KW-1185">Reference proteome</keyword>
<sequence length="619" mass="66993">MPSQFPSSDQLNSYNVAQLQFALAANPKSDPDDDISFLPDLSPSGSPALVAQVSDSDIDYNSRRMSSSATSTADSDSVLSRGEKRASTPSESPQPKKQRNDPAEQRNWDLESSTSQQAASVDAKSSIIDQSKLQLPSILTTFEDPYRHESRRASLPDTNSRLRHSPYPQPSTLRHTYAPSAPSSLNAYTFPPHTDQSGGDRQARPKITTSLTLGVDHAYADSLNSATPPSSTYPASNYSSPLTSDYQRPTGLSYYENDGWNHSSPSGIVRPNSTPGQLSIPTMKYEDNMRHTSFSGLSQPQMFAGSARISGQQDRRPLAGIKSEWNFTNTQSDYTLANNNTQYSPTMSSSPPSIAVPNSPPRLSPTVPTSSLVDRPPRKRGKLPKETTDFLKAWLHRHSDHPYPSEEEKKQLCNATGLSMSQVSNWMINARRRILAPAHRTASGPTTTAPFPPSGRGLSNLLDPMGRRASMPADTLQLYHPMTLQSLPNSPANYPSSYMNGRHTNSGGLPLPRQHLGPASNVDYDPGRSVAPLYGPGPRSAAANSSSHYLSSDISTLSAQPAIVNNPFTSHSTSHSTPPASVYSSYDSGSRLAQTGQTQQSYYDGAPPSGPGSAYHTPQ</sequence>
<feature type="region of interest" description="Disordered" evidence="6">
    <location>
        <begin position="222"/>
        <end position="244"/>
    </location>
</feature>
<feature type="region of interest" description="Disordered" evidence="6">
    <location>
        <begin position="25"/>
        <end position="130"/>
    </location>
</feature>
<dbReference type="InterPro" id="IPR008422">
    <property type="entry name" value="KN_HD"/>
</dbReference>
<dbReference type="OrthoDB" id="10056939at2759"/>
<evidence type="ECO:0000256" key="1">
    <source>
        <dbReference type="ARBA" id="ARBA00005800"/>
    </source>
</evidence>
<dbReference type="InterPro" id="IPR009057">
    <property type="entry name" value="Homeodomain-like_sf"/>
</dbReference>
<feature type="compositionally biased region" description="Polar residues" evidence="6">
    <location>
        <begin position="578"/>
        <end position="602"/>
    </location>
</feature>
<feature type="compositionally biased region" description="Basic and acidic residues" evidence="6">
    <location>
        <begin position="98"/>
        <end position="109"/>
    </location>
</feature>
<comment type="subcellular location">
    <subcellularLocation>
        <location evidence="5">Nucleus</location>
    </subcellularLocation>
</comment>
<dbReference type="SUPFAM" id="SSF46689">
    <property type="entry name" value="Homeodomain-like"/>
    <property type="match status" value="1"/>
</dbReference>
<dbReference type="Pfam" id="PF05920">
    <property type="entry name" value="Homeobox_KN"/>
    <property type="match status" value="1"/>
</dbReference>
<feature type="domain" description="Homeobox" evidence="7">
    <location>
        <begin position="374"/>
        <end position="437"/>
    </location>
</feature>
<feature type="region of interest" description="Disordered" evidence="6">
    <location>
        <begin position="490"/>
        <end position="546"/>
    </location>
</feature>
<dbReference type="STRING" id="946122.A0A0C2XET3"/>
<feature type="DNA-binding region" description="Homeobox" evidence="5">
    <location>
        <begin position="376"/>
        <end position="438"/>
    </location>
</feature>
<dbReference type="AlphaFoldDB" id="A0A0C2XET3"/>
<dbReference type="SMART" id="SM00389">
    <property type="entry name" value="HOX"/>
    <property type="match status" value="1"/>
</dbReference>
<accession>A0A0C2XET3</accession>
<evidence type="ECO:0000256" key="2">
    <source>
        <dbReference type="ARBA" id="ARBA00023125"/>
    </source>
</evidence>
<name>A0A0C2XET3_AMAMK</name>
<feature type="compositionally biased region" description="Polar residues" evidence="6">
    <location>
        <begin position="490"/>
        <end position="507"/>
    </location>
</feature>
<evidence type="ECO:0000313" key="9">
    <source>
        <dbReference type="Proteomes" id="UP000054549"/>
    </source>
</evidence>
<feature type="region of interest" description="Disordered" evidence="6">
    <location>
        <begin position="568"/>
        <end position="619"/>
    </location>
</feature>
<dbReference type="CDD" id="cd00086">
    <property type="entry name" value="homeodomain"/>
    <property type="match status" value="1"/>
</dbReference>
<dbReference type="InterPro" id="IPR050224">
    <property type="entry name" value="TALE_homeobox"/>
</dbReference>
<feature type="compositionally biased region" description="Low complexity" evidence="6">
    <location>
        <begin position="224"/>
        <end position="241"/>
    </location>
</feature>
<dbReference type="PANTHER" id="PTHR11850">
    <property type="entry name" value="HOMEOBOX PROTEIN TRANSCRIPTION FACTORS"/>
    <property type="match status" value="1"/>
</dbReference>
<evidence type="ECO:0000259" key="7">
    <source>
        <dbReference type="PROSITE" id="PS50071"/>
    </source>
</evidence>
<gene>
    <name evidence="8" type="ORF">M378DRAFT_159156</name>
</gene>
<dbReference type="InParanoid" id="A0A0C2XET3"/>
<feature type="region of interest" description="Disordered" evidence="6">
    <location>
        <begin position="338"/>
        <end position="383"/>
    </location>
</feature>
<organism evidence="8 9">
    <name type="scientific">Amanita muscaria (strain Koide BX008)</name>
    <dbReference type="NCBI Taxonomy" id="946122"/>
    <lineage>
        <taxon>Eukaryota</taxon>
        <taxon>Fungi</taxon>
        <taxon>Dikarya</taxon>
        <taxon>Basidiomycota</taxon>
        <taxon>Agaricomycotina</taxon>
        <taxon>Agaricomycetes</taxon>
        <taxon>Agaricomycetidae</taxon>
        <taxon>Agaricales</taxon>
        <taxon>Pluteineae</taxon>
        <taxon>Amanitaceae</taxon>
        <taxon>Amanita</taxon>
    </lineage>
</organism>
<protein>
    <recommendedName>
        <fullName evidence="7">Homeobox domain-containing protein</fullName>
    </recommendedName>
</protein>
<dbReference type="InterPro" id="IPR001356">
    <property type="entry name" value="HD"/>
</dbReference>
<keyword evidence="2 5" id="KW-0238">DNA-binding</keyword>
<evidence type="ECO:0000313" key="8">
    <source>
        <dbReference type="EMBL" id="KIL67926.1"/>
    </source>
</evidence>
<evidence type="ECO:0000256" key="3">
    <source>
        <dbReference type="ARBA" id="ARBA00023155"/>
    </source>
</evidence>
<feature type="compositionally biased region" description="Low complexity" evidence="6">
    <location>
        <begin position="66"/>
        <end position="77"/>
    </location>
</feature>
<dbReference type="GO" id="GO:0003677">
    <property type="term" value="F:DNA binding"/>
    <property type="evidence" value="ECO:0007669"/>
    <property type="project" value="UniProtKB-UniRule"/>
</dbReference>
<dbReference type="GO" id="GO:0005634">
    <property type="term" value="C:nucleus"/>
    <property type="evidence" value="ECO:0007669"/>
    <property type="project" value="UniProtKB-SubCell"/>
</dbReference>
<evidence type="ECO:0000256" key="5">
    <source>
        <dbReference type="PROSITE-ProRule" id="PRU00108"/>
    </source>
</evidence>
<dbReference type="PROSITE" id="PS50071">
    <property type="entry name" value="HOMEOBOX_2"/>
    <property type="match status" value="1"/>
</dbReference>
<evidence type="ECO:0000256" key="4">
    <source>
        <dbReference type="ARBA" id="ARBA00023242"/>
    </source>
</evidence>
<keyword evidence="4 5" id="KW-0539">Nucleus</keyword>